<dbReference type="EMBL" id="AZAC01000003">
    <property type="protein sequence ID" value="KIX15300.1"/>
    <property type="molecule type" value="Genomic_DNA"/>
</dbReference>
<dbReference type="RefSeq" id="WP_044346784.1">
    <property type="nucleotide sequence ID" value="NZ_AZAC01000003.1"/>
</dbReference>
<dbReference type="InterPro" id="IPR018060">
    <property type="entry name" value="HTH_AraC"/>
</dbReference>
<evidence type="ECO:0000259" key="11">
    <source>
        <dbReference type="PROSITE" id="PS01124"/>
    </source>
</evidence>
<dbReference type="SMART" id="SM00342">
    <property type="entry name" value="HTH_ARAC"/>
    <property type="match status" value="1"/>
</dbReference>
<dbReference type="FunFam" id="1.10.10.10:FF:000214">
    <property type="entry name" value="Methylated-DNA--protein-cysteine methyltransferase"/>
    <property type="match status" value="1"/>
</dbReference>
<reference evidence="12 13" key="1">
    <citation type="submission" date="2013-11" db="EMBL/GenBank/DDBJ databases">
        <title>Metagenomic analysis of a methanogenic consortium involved in long chain n-alkane degradation.</title>
        <authorList>
            <person name="Davidova I.A."/>
            <person name="Callaghan A.V."/>
            <person name="Wawrik B."/>
            <person name="Pruitt S."/>
            <person name="Marks C."/>
            <person name="Duncan K.E."/>
            <person name="Suflita J.M."/>
        </authorList>
    </citation>
    <scope>NUCLEOTIDE SEQUENCE [LARGE SCALE GENOMIC DNA]</scope>
    <source>
        <strain evidence="12 13">SPR</strain>
    </source>
</reference>
<dbReference type="SUPFAM" id="SSF46767">
    <property type="entry name" value="Methylated DNA-protein cysteine methyltransferase, C-terminal domain"/>
    <property type="match status" value="1"/>
</dbReference>
<dbReference type="GO" id="GO:0003700">
    <property type="term" value="F:DNA-binding transcription factor activity"/>
    <property type="evidence" value="ECO:0007669"/>
    <property type="project" value="InterPro"/>
</dbReference>
<dbReference type="GO" id="GO:0003908">
    <property type="term" value="F:methylated-DNA-[protein]-cysteine S-methyltransferase activity"/>
    <property type="evidence" value="ECO:0007669"/>
    <property type="project" value="UniProtKB-EC"/>
</dbReference>
<dbReference type="Pfam" id="PF12833">
    <property type="entry name" value="HTH_18"/>
    <property type="match status" value="1"/>
</dbReference>
<dbReference type="STRING" id="1429043.X474_03895"/>
<evidence type="ECO:0000256" key="9">
    <source>
        <dbReference type="ARBA" id="ARBA00023204"/>
    </source>
</evidence>
<comment type="catalytic activity">
    <reaction evidence="1">
        <text>a 4-O-methyl-thymidine in DNA + L-cysteinyl-[protein] = a thymidine in DNA + S-methyl-L-cysteinyl-[protein]</text>
        <dbReference type="Rhea" id="RHEA:53428"/>
        <dbReference type="Rhea" id="RHEA-COMP:10131"/>
        <dbReference type="Rhea" id="RHEA-COMP:10132"/>
        <dbReference type="Rhea" id="RHEA-COMP:13555"/>
        <dbReference type="Rhea" id="RHEA-COMP:13556"/>
        <dbReference type="ChEBI" id="CHEBI:29950"/>
        <dbReference type="ChEBI" id="CHEBI:82612"/>
        <dbReference type="ChEBI" id="CHEBI:137386"/>
        <dbReference type="ChEBI" id="CHEBI:137387"/>
        <dbReference type="EC" id="2.1.1.63"/>
    </reaction>
</comment>
<evidence type="ECO:0000313" key="12">
    <source>
        <dbReference type="EMBL" id="KIX15300.1"/>
    </source>
</evidence>
<keyword evidence="4 12" id="KW-0489">Methyltransferase</keyword>
<keyword evidence="9" id="KW-0234">DNA repair</keyword>
<dbReference type="EC" id="2.1.1.63" evidence="3"/>
<dbReference type="CDD" id="cd06445">
    <property type="entry name" value="ATase"/>
    <property type="match status" value="1"/>
</dbReference>
<dbReference type="Pfam" id="PF01035">
    <property type="entry name" value="DNA_binding_1"/>
    <property type="match status" value="1"/>
</dbReference>
<dbReference type="SUPFAM" id="SSF53155">
    <property type="entry name" value="Methylated DNA-protein cysteine methyltransferase domain"/>
    <property type="match status" value="1"/>
</dbReference>
<dbReference type="PANTHER" id="PTHR10815">
    <property type="entry name" value="METHYLATED-DNA--PROTEIN-CYSTEINE METHYLTRANSFERASE"/>
    <property type="match status" value="1"/>
</dbReference>
<dbReference type="InterPro" id="IPR009057">
    <property type="entry name" value="Homeodomain-like_sf"/>
</dbReference>
<dbReference type="InterPro" id="IPR001497">
    <property type="entry name" value="MethylDNA_cys_MeTrfase_AS"/>
</dbReference>
<dbReference type="Gene3D" id="3.30.160.70">
    <property type="entry name" value="Methylated DNA-protein cysteine methyltransferase domain"/>
    <property type="match status" value="1"/>
</dbReference>
<keyword evidence="7" id="KW-0805">Transcription regulation</keyword>
<dbReference type="GO" id="GO:0032259">
    <property type="term" value="P:methylation"/>
    <property type="evidence" value="ECO:0007669"/>
    <property type="project" value="UniProtKB-KW"/>
</dbReference>
<comment type="similarity">
    <text evidence="2">Belongs to the MGMT family.</text>
</comment>
<dbReference type="PROSITE" id="PS01124">
    <property type="entry name" value="HTH_ARAC_FAMILY_2"/>
    <property type="match status" value="1"/>
</dbReference>
<dbReference type="PROSITE" id="PS00374">
    <property type="entry name" value="MGMT"/>
    <property type="match status" value="1"/>
</dbReference>
<gene>
    <name evidence="12" type="ORF">X474_03895</name>
</gene>
<evidence type="ECO:0000256" key="8">
    <source>
        <dbReference type="ARBA" id="ARBA00023163"/>
    </source>
</evidence>
<dbReference type="NCBIfam" id="TIGR00589">
    <property type="entry name" value="ogt"/>
    <property type="match status" value="1"/>
</dbReference>
<sequence>MNNREYILRTDDYRVVEQAIRFMEDNFRSQPTLEDMAKNLGQDKYQFIRLFKRWAGVTPLKFQQFLTLDYTKAKLLESKSLLSASLQAGLSGPSRLHDLFVNFEAVTPGEFKNKGAGLEISYGISDSPFGPCLQALTKRGICHLAFMSSSNEQELLAGLKNSWPGAKFVRDDHKAGEIAKTIFTLPAKRPDKPFNLLLKGTNFQIKVWQALLNIPSGFMVTYQDVAVWLGKPKAFRAVANAVAMNPVAYLIPCHRVIAKSGKIHKYRWGSQRKKALVGWEAAQSSQEQ</sequence>
<proteinExistence type="inferred from homology"/>
<dbReference type="Proteomes" id="UP000032233">
    <property type="component" value="Unassembled WGS sequence"/>
</dbReference>
<evidence type="ECO:0000256" key="4">
    <source>
        <dbReference type="ARBA" id="ARBA00022603"/>
    </source>
</evidence>
<dbReference type="InterPro" id="IPR036217">
    <property type="entry name" value="MethylDNA_cys_MeTrfase_DNAb"/>
</dbReference>
<dbReference type="SUPFAM" id="SSF46689">
    <property type="entry name" value="Homeodomain-like"/>
    <property type="match status" value="1"/>
</dbReference>
<dbReference type="PATRIC" id="fig|1429043.3.peg.829"/>
<name>A0A0D2K0N8_9BACT</name>
<comment type="catalytic activity">
    <reaction evidence="10">
        <text>a 6-O-methyl-2'-deoxyguanosine in DNA + L-cysteinyl-[protein] = S-methyl-L-cysteinyl-[protein] + a 2'-deoxyguanosine in DNA</text>
        <dbReference type="Rhea" id="RHEA:24000"/>
        <dbReference type="Rhea" id="RHEA-COMP:10131"/>
        <dbReference type="Rhea" id="RHEA-COMP:10132"/>
        <dbReference type="Rhea" id="RHEA-COMP:11367"/>
        <dbReference type="Rhea" id="RHEA-COMP:11368"/>
        <dbReference type="ChEBI" id="CHEBI:29950"/>
        <dbReference type="ChEBI" id="CHEBI:82612"/>
        <dbReference type="ChEBI" id="CHEBI:85445"/>
        <dbReference type="ChEBI" id="CHEBI:85448"/>
        <dbReference type="EC" id="2.1.1.63"/>
    </reaction>
</comment>
<keyword evidence="5 12" id="KW-0808">Transferase</keyword>
<accession>A0A0D2K0N8</accession>
<keyword evidence="6" id="KW-0227">DNA damage</keyword>
<dbReference type="GO" id="GO:0006281">
    <property type="term" value="P:DNA repair"/>
    <property type="evidence" value="ECO:0007669"/>
    <property type="project" value="UniProtKB-KW"/>
</dbReference>
<evidence type="ECO:0000256" key="5">
    <source>
        <dbReference type="ARBA" id="ARBA00022679"/>
    </source>
</evidence>
<evidence type="ECO:0000256" key="6">
    <source>
        <dbReference type="ARBA" id="ARBA00022763"/>
    </source>
</evidence>
<evidence type="ECO:0000256" key="3">
    <source>
        <dbReference type="ARBA" id="ARBA00011918"/>
    </source>
</evidence>
<evidence type="ECO:0000256" key="1">
    <source>
        <dbReference type="ARBA" id="ARBA00001286"/>
    </source>
</evidence>
<dbReference type="Gene3D" id="1.10.10.10">
    <property type="entry name" value="Winged helix-like DNA-binding domain superfamily/Winged helix DNA-binding domain"/>
    <property type="match status" value="1"/>
</dbReference>
<comment type="caution">
    <text evidence="12">The sequence shown here is derived from an EMBL/GenBank/DDBJ whole genome shotgun (WGS) entry which is preliminary data.</text>
</comment>
<dbReference type="InterPro" id="IPR036631">
    <property type="entry name" value="MGMT_N_sf"/>
</dbReference>
<organism evidence="12 13">
    <name type="scientific">Dethiosulfatarculus sandiegensis</name>
    <dbReference type="NCBI Taxonomy" id="1429043"/>
    <lineage>
        <taxon>Bacteria</taxon>
        <taxon>Pseudomonadati</taxon>
        <taxon>Thermodesulfobacteriota</taxon>
        <taxon>Desulfarculia</taxon>
        <taxon>Desulfarculales</taxon>
        <taxon>Desulfarculaceae</taxon>
        <taxon>Dethiosulfatarculus</taxon>
    </lineage>
</organism>
<evidence type="ECO:0000256" key="7">
    <source>
        <dbReference type="ARBA" id="ARBA00023015"/>
    </source>
</evidence>
<dbReference type="OrthoDB" id="9802228at2"/>
<protein>
    <recommendedName>
        <fullName evidence="3">methylated-DNA--[protein]-cysteine S-methyltransferase</fullName>
        <ecNumber evidence="3">2.1.1.63</ecNumber>
    </recommendedName>
</protein>
<keyword evidence="8" id="KW-0804">Transcription</keyword>
<dbReference type="PANTHER" id="PTHR10815:SF13">
    <property type="entry name" value="METHYLATED-DNA--PROTEIN-CYSTEINE METHYLTRANSFERASE"/>
    <property type="match status" value="1"/>
</dbReference>
<evidence type="ECO:0000313" key="13">
    <source>
        <dbReference type="Proteomes" id="UP000032233"/>
    </source>
</evidence>
<dbReference type="AlphaFoldDB" id="A0A0D2K0N8"/>
<dbReference type="Gene3D" id="1.10.10.60">
    <property type="entry name" value="Homeodomain-like"/>
    <property type="match status" value="1"/>
</dbReference>
<feature type="domain" description="HTH araC/xylS-type" evidence="11">
    <location>
        <begin position="17"/>
        <end position="114"/>
    </location>
</feature>
<dbReference type="FunCoup" id="A0A0D2K0N8">
    <property type="interactions" value="51"/>
</dbReference>
<dbReference type="InterPro" id="IPR036388">
    <property type="entry name" value="WH-like_DNA-bd_sf"/>
</dbReference>
<evidence type="ECO:0000256" key="10">
    <source>
        <dbReference type="ARBA" id="ARBA00049348"/>
    </source>
</evidence>
<dbReference type="GO" id="GO:0043565">
    <property type="term" value="F:sequence-specific DNA binding"/>
    <property type="evidence" value="ECO:0007669"/>
    <property type="project" value="InterPro"/>
</dbReference>
<dbReference type="InterPro" id="IPR014048">
    <property type="entry name" value="MethylDNA_cys_MeTrfase_DNA-bd"/>
</dbReference>
<evidence type="ECO:0000256" key="2">
    <source>
        <dbReference type="ARBA" id="ARBA00008711"/>
    </source>
</evidence>
<keyword evidence="13" id="KW-1185">Reference proteome</keyword>
<dbReference type="InParanoid" id="A0A0D2K0N8"/>